<sequence length="134" mass="15791">MDNIRYYLEEPHPEDLPLTRVVCVGDEVEYYKDMTKYTGSRKQKVATMWSWERKDFFVIRPEFVTVQKLWKGAVTSNGALKFVEESGAYVRRPKLKKGEKLKKIEGMESVTADMWKCKRDARLGEEEENDRSDD</sequence>
<protein>
    <submittedName>
        <fullName evidence="1">Uncharacterized protein</fullName>
    </submittedName>
</protein>
<name>A0ABD3HSG8_9MARC</name>
<dbReference type="AlphaFoldDB" id="A0ABD3HSG8"/>
<dbReference type="EMBL" id="JBJQOH010000003">
    <property type="protein sequence ID" value="KAL3693487.1"/>
    <property type="molecule type" value="Genomic_DNA"/>
</dbReference>
<evidence type="ECO:0000313" key="1">
    <source>
        <dbReference type="EMBL" id="KAL3693487.1"/>
    </source>
</evidence>
<comment type="caution">
    <text evidence="1">The sequence shown here is derived from an EMBL/GenBank/DDBJ whole genome shotgun (WGS) entry which is preliminary data.</text>
</comment>
<keyword evidence="2" id="KW-1185">Reference proteome</keyword>
<gene>
    <name evidence="1" type="ORF">R1sor_007138</name>
</gene>
<accession>A0ABD3HSG8</accession>
<evidence type="ECO:0000313" key="2">
    <source>
        <dbReference type="Proteomes" id="UP001633002"/>
    </source>
</evidence>
<organism evidence="1 2">
    <name type="scientific">Riccia sorocarpa</name>
    <dbReference type="NCBI Taxonomy" id="122646"/>
    <lineage>
        <taxon>Eukaryota</taxon>
        <taxon>Viridiplantae</taxon>
        <taxon>Streptophyta</taxon>
        <taxon>Embryophyta</taxon>
        <taxon>Marchantiophyta</taxon>
        <taxon>Marchantiopsida</taxon>
        <taxon>Marchantiidae</taxon>
        <taxon>Marchantiales</taxon>
        <taxon>Ricciaceae</taxon>
        <taxon>Riccia</taxon>
    </lineage>
</organism>
<dbReference type="Proteomes" id="UP001633002">
    <property type="component" value="Unassembled WGS sequence"/>
</dbReference>
<proteinExistence type="predicted"/>
<reference evidence="1 2" key="1">
    <citation type="submission" date="2024-09" db="EMBL/GenBank/DDBJ databases">
        <title>Chromosome-scale assembly of Riccia sorocarpa.</title>
        <authorList>
            <person name="Paukszto L."/>
        </authorList>
    </citation>
    <scope>NUCLEOTIDE SEQUENCE [LARGE SCALE GENOMIC DNA]</scope>
    <source>
        <strain evidence="1">LP-2024</strain>
        <tissue evidence="1">Aerial parts of the thallus</tissue>
    </source>
</reference>